<evidence type="ECO:0000313" key="6">
    <source>
        <dbReference type="Proteomes" id="UP000293568"/>
    </source>
</evidence>
<dbReference type="KEGG" id="pprt:ET464_06465"/>
<reference evidence="5 6" key="1">
    <citation type="submission" date="2019-01" db="EMBL/GenBank/DDBJ databases">
        <title>Genome sequencing of strain FW100M-2.</title>
        <authorList>
            <person name="Heo J."/>
            <person name="Kim S.-J."/>
            <person name="Kim J.-S."/>
            <person name="Hong S.-B."/>
            <person name="Kwon S.-W."/>
        </authorList>
    </citation>
    <scope>NUCLEOTIDE SEQUENCE [LARGE SCALE GENOMIC DNA]</scope>
    <source>
        <strain evidence="5 6">FW100M-2</strain>
    </source>
</reference>
<dbReference type="SMART" id="SM00347">
    <property type="entry name" value="HTH_MARR"/>
    <property type="match status" value="1"/>
</dbReference>
<dbReference type="Proteomes" id="UP000293568">
    <property type="component" value="Chromosome"/>
</dbReference>
<dbReference type="PANTHER" id="PTHR42756:SF1">
    <property type="entry name" value="TRANSCRIPTIONAL REPRESSOR OF EMRAB OPERON"/>
    <property type="match status" value="1"/>
</dbReference>
<keyword evidence="3" id="KW-0804">Transcription</keyword>
<name>A0A4P6EZE1_9BACL</name>
<keyword evidence="2" id="KW-0238">DNA-binding</keyword>
<dbReference type="EMBL" id="CP035492">
    <property type="protein sequence ID" value="QAY66087.1"/>
    <property type="molecule type" value="Genomic_DNA"/>
</dbReference>
<accession>A0A4P6EZE1</accession>
<dbReference type="GO" id="GO:0003677">
    <property type="term" value="F:DNA binding"/>
    <property type="evidence" value="ECO:0007669"/>
    <property type="project" value="UniProtKB-KW"/>
</dbReference>
<dbReference type="InterPro" id="IPR036388">
    <property type="entry name" value="WH-like_DNA-bd_sf"/>
</dbReference>
<evidence type="ECO:0000313" key="5">
    <source>
        <dbReference type="EMBL" id="QAY66087.1"/>
    </source>
</evidence>
<dbReference type="InterPro" id="IPR000835">
    <property type="entry name" value="HTH_MarR-typ"/>
</dbReference>
<dbReference type="SUPFAM" id="SSF46785">
    <property type="entry name" value="Winged helix' DNA-binding domain"/>
    <property type="match status" value="1"/>
</dbReference>
<sequence>MRERFRMKCTSLDTSIGYLLGITYRKLSNLLQLQIKSLDMTPEQWSVLYRISEREGMIQKEIGERAGKDKPTTTRILDLLEGKGYIYRTPGEQDKRSFQIYATEAGKQVIRTIAPIEMQMVEDASEGLSAEQYEQLLDWIRQIDRNVDRLTEKLRGEIE</sequence>
<dbReference type="InterPro" id="IPR036390">
    <property type="entry name" value="WH_DNA-bd_sf"/>
</dbReference>
<keyword evidence="6" id="KW-1185">Reference proteome</keyword>
<dbReference type="OrthoDB" id="5327581at2"/>
<gene>
    <name evidence="5" type="ORF">ET464_06465</name>
</gene>
<dbReference type="AlphaFoldDB" id="A0A4P6EZE1"/>
<feature type="domain" description="HTH marR-type" evidence="4">
    <location>
        <begin position="13"/>
        <end position="145"/>
    </location>
</feature>
<organism evidence="5 6">
    <name type="scientific">Paenibacillus protaetiae</name>
    <dbReference type="NCBI Taxonomy" id="2509456"/>
    <lineage>
        <taxon>Bacteria</taxon>
        <taxon>Bacillati</taxon>
        <taxon>Bacillota</taxon>
        <taxon>Bacilli</taxon>
        <taxon>Bacillales</taxon>
        <taxon>Paenibacillaceae</taxon>
        <taxon>Paenibacillus</taxon>
    </lineage>
</organism>
<dbReference type="GO" id="GO:0003700">
    <property type="term" value="F:DNA-binding transcription factor activity"/>
    <property type="evidence" value="ECO:0007669"/>
    <property type="project" value="InterPro"/>
</dbReference>
<evidence type="ECO:0000256" key="3">
    <source>
        <dbReference type="ARBA" id="ARBA00023163"/>
    </source>
</evidence>
<evidence type="ECO:0000259" key="4">
    <source>
        <dbReference type="PROSITE" id="PS50995"/>
    </source>
</evidence>
<dbReference type="PROSITE" id="PS50995">
    <property type="entry name" value="HTH_MARR_2"/>
    <property type="match status" value="1"/>
</dbReference>
<dbReference type="PANTHER" id="PTHR42756">
    <property type="entry name" value="TRANSCRIPTIONAL REGULATOR, MARR"/>
    <property type="match status" value="1"/>
</dbReference>
<protein>
    <submittedName>
        <fullName evidence="5">MarR family transcriptional regulator</fullName>
    </submittedName>
</protein>
<dbReference type="Gene3D" id="1.10.10.10">
    <property type="entry name" value="Winged helix-like DNA-binding domain superfamily/Winged helix DNA-binding domain"/>
    <property type="match status" value="1"/>
</dbReference>
<evidence type="ECO:0000256" key="2">
    <source>
        <dbReference type="ARBA" id="ARBA00023125"/>
    </source>
</evidence>
<dbReference type="Pfam" id="PF01047">
    <property type="entry name" value="MarR"/>
    <property type="match status" value="1"/>
</dbReference>
<dbReference type="PRINTS" id="PR00598">
    <property type="entry name" value="HTHMARR"/>
</dbReference>
<evidence type="ECO:0000256" key="1">
    <source>
        <dbReference type="ARBA" id="ARBA00023015"/>
    </source>
</evidence>
<keyword evidence="1" id="KW-0805">Transcription regulation</keyword>
<proteinExistence type="predicted"/>